<keyword evidence="9 10" id="KW-0464">Manganese</keyword>
<dbReference type="UniPathway" id="UPA00359">
    <property type="reaction ID" value="UER00480"/>
</dbReference>
<dbReference type="GO" id="GO:0005737">
    <property type="term" value="C:cytoplasm"/>
    <property type="evidence" value="ECO:0007669"/>
    <property type="project" value="InterPro"/>
</dbReference>
<keyword evidence="4 10" id="KW-0441">Lipid A biosynthesis</keyword>
<feature type="binding site" evidence="10">
    <location>
        <position position="216"/>
    </location>
    <ligand>
        <name>Mn(2+)</name>
        <dbReference type="ChEBI" id="CHEBI:29035"/>
        <label>1</label>
    </ligand>
</feature>
<feature type="binding site" evidence="10">
    <location>
        <position position="90"/>
    </location>
    <ligand>
        <name>Mn(2+)</name>
        <dbReference type="ChEBI" id="CHEBI:29035"/>
        <label>2</label>
    </ligand>
</feature>
<dbReference type="CDD" id="cd07398">
    <property type="entry name" value="MPP_YbbF-LpxH"/>
    <property type="match status" value="1"/>
</dbReference>
<dbReference type="Gene3D" id="3.60.21.10">
    <property type="match status" value="1"/>
</dbReference>
<feature type="domain" description="Calcineurin-like phosphoesterase" evidence="11">
    <location>
        <begin position="12"/>
        <end position="218"/>
    </location>
</feature>
<dbReference type="InterPro" id="IPR043461">
    <property type="entry name" value="LpxH-like"/>
</dbReference>
<dbReference type="PANTHER" id="PTHR34990">
    <property type="entry name" value="UDP-2,3-DIACYLGLUCOSAMINE HYDROLASE-RELATED"/>
    <property type="match status" value="1"/>
</dbReference>
<evidence type="ECO:0000256" key="3">
    <source>
        <dbReference type="ARBA" id="ARBA00022519"/>
    </source>
</evidence>
<comment type="pathway">
    <text evidence="10">Glycolipid biosynthesis; lipid IV(A) biosynthesis; lipid IV(A) from (3R)-3-hydroxytetradecanoyl-[acyl-carrier-protein] and UDP-N-acetyl-alpha-D-glucosamine: step 4/6.</text>
</comment>
<dbReference type="InterPro" id="IPR010138">
    <property type="entry name" value="UDP-diacylglucosamine_Hdrlase"/>
</dbReference>
<keyword evidence="7 10" id="KW-0443">Lipid metabolism</keyword>
<sequence>MYSLDADFGEGPVWFISDLHLSPQQPALSRLFQQFCDTRAPEGQALFILGDLFDYWVHPAQSRESTYAQVFDRLQQLATTGMRIYVMVGNRDFALSSKLLARFDLQLIPDPCVIHLGTQAILLTHGDLLCTDDRRYQRFRRVIRHPLTRLSIGNLPYPWLQKLATQLRSGSTKEVQKKAPEITDAQPAAIQSALREGIGKTRQHRGFDVLVHGHTHRPVWEETRAGWRMVLGAWTADEAIIGRWAGGHWSLEKIMSIS</sequence>
<feature type="binding site" evidence="10">
    <location>
        <position position="178"/>
    </location>
    <ligand>
        <name>substrate</name>
    </ligand>
</feature>
<feature type="binding site" evidence="10">
    <location>
        <position position="214"/>
    </location>
    <ligand>
        <name>substrate</name>
    </ligand>
</feature>
<comment type="function">
    <text evidence="10">Hydrolyzes the pyrophosphate bond of UDP-2,3-diacylglucosamine to yield 2,3-diacylglucosamine 1-phosphate (lipid X) and UMP by catalyzing the attack of water at the alpha-P atom. Involved in the biosynthesis of lipid A, a phosphorylated glycolipid that anchors the lipopolysaccharide to the outer membrane of the cell.</text>
</comment>
<dbReference type="HAMAP" id="MF_00575">
    <property type="entry name" value="LpxH"/>
    <property type="match status" value="1"/>
</dbReference>
<keyword evidence="8 10" id="KW-0472">Membrane</keyword>
<accession>A0A2I1DJ39</accession>
<evidence type="ECO:0000259" key="11">
    <source>
        <dbReference type="Pfam" id="PF00149"/>
    </source>
</evidence>
<evidence type="ECO:0000313" key="13">
    <source>
        <dbReference type="Proteomes" id="UP000234329"/>
    </source>
</evidence>
<feature type="binding site" evidence="10">
    <location>
        <position position="125"/>
    </location>
    <ligand>
        <name>Mn(2+)</name>
        <dbReference type="ChEBI" id="CHEBI:29035"/>
        <label>2</label>
    </ligand>
</feature>
<organism evidence="12 13">
    <name type="scientific">Acidithiobacillus marinus</name>
    <dbReference type="NCBI Taxonomy" id="187490"/>
    <lineage>
        <taxon>Bacteria</taxon>
        <taxon>Pseudomonadati</taxon>
        <taxon>Pseudomonadota</taxon>
        <taxon>Acidithiobacillia</taxon>
        <taxon>Acidithiobacillales</taxon>
        <taxon>Acidithiobacillaceae</taxon>
        <taxon>Acidithiobacillus</taxon>
    </lineage>
</organism>
<comment type="subcellular location">
    <subcellularLocation>
        <location evidence="10">Cell inner membrane</location>
        <topology evidence="10">Peripheral membrane protein</topology>
        <orientation evidence="10">Cytoplasmic side</orientation>
    </subcellularLocation>
</comment>
<dbReference type="GO" id="GO:0030145">
    <property type="term" value="F:manganese ion binding"/>
    <property type="evidence" value="ECO:0007669"/>
    <property type="project" value="UniProtKB-UniRule"/>
</dbReference>
<keyword evidence="6 10" id="KW-0378">Hydrolase</keyword>
<feature type="binding site" evidence="10">
    <location>
        <position position="20"/>
    </location>
    <ligand>
        <name>Mn(2+)</name>
        <dbReference type="ChEBI" id="CHEBI:29035"/>
        <label>1</label>
    </ligand>
</feature>
<keyword evidence="5 10" id="KW-0479">Metal-binding</keyword>
<dbReference type="InterPro" id="IPR029052">
    <property type="entry name" value="Metallo-depent_PP-like"/>
</dbReference>
<evidence type="ECO:0000313" key="12">
    <source>
        <dbReference type="EMBL" id="PKY09896.1"/>
    </source>
</evidence>
<dbReference type="NCBIfam" id="NF003743">
    <property type="entry name" value="PRK05340.1"/>
    <property type="match status" value="1"/>
</dbReference>
<dbReference type="AlphaFoldDB" id="A0A2I1DJ39"/>
<comment type="catalytic activity">
    <reaction evidence="10">
        <text>UDP-2-N,3-O-bis[(3R)-3-hydroxytetradecanoyl]-alpha-D-glucosamine + H2O = 2-N,3-O-bis[(3R)-3-hydroxytetradecanoyl]-alpha-D-glucosaminyl 1-phosphate + UMP + 2 H(+)</text>
        <dbReference type="Rhea" id="RHEA:25213"/>
        <dbReference type="ChEBI" id="CHEBI:15377"/>
        <dbReference type="ChEBI" id="CHEBI:15378"/>
        <dbReference type="ChEBI" id="CHEBI:57865"/>
        <dbReference type="ChEBI" id="CHEBI:57957"/>
        <dbReference type="ChEBI" id="CHEBI:78847"/>
        <dbReference type="EC" id="3.6.1.54"/>
    </reaction>
</comment>
<dbReference type="EC" id="3.6.1.54" evidence="10"/>
<keyword evidence="2 10" id="KW-0444">Lipid biosynthesis</keyword>
<comment type="caution">
    <text evidence="12">The sequence shown here is derived from an EMBL/GenBank/DDBJ whole genome shotgun (WGS) entry which is preliminary data.</text>
</comment>
<evidence type="ECO:0000256" key="6">
    <source>
        <dbReference type="ARBA" id="ARBA00022801"/>
    </source>
</evidence>
<keyword evidence="13" id="KW-1185">Reference proteome</keyword>
<comment type="caution">
    <text evidence="10">Lacks conserved residue(s) required for the propagation of feature annotation.</text>
</comment>
<name>A0A2I1DJ39_9PROT</name>
<dbReference type="PANTHER" id="PTHR34990:SF1">
    <property type="entry name" value="UDP-2,3-DIACYLGLUCOSAMINE HYDROLASE"/>
    <property type="match status" value="1"/>
</dbReference>
<dbReference type="GO" id="GO:0008758">
    <property type="term" value="F:UDP-2,3-diacylglucosamine hydrolase activity"/>
    <property type="evidence" value="ECO:0007669"/>
    <property type="project" value="UniProtKB-UniRule"/>
</dbReference>
<evidence type="ECO:0000256" key="2">
    <source>
        <dbReference type="ARBA" id="ARBA00022516"/>
    </source>
</evidence>
<feature type="binding site" evidence="10">
    <location>
        <position position="51"/>
    </location>
    <ligand>
        <name>Mn(2+)</name>
        <dbReference type="ChEBI" id="CHEBI:29035"/>
        <label>2</label>
    </ligand>
</feature>
<dbReference type="RefSeq" id="WP_101538651.1">
    <property type="nucleotide sequence ID" value="NZ_MXAV01000046.1"/>
</dbReference>
<keyword evidence="1 10" id="KW-1003">Cell membrane</keyword>
<comment type="cofactor">
    <cofactor evidence="10">
        <name>Mn(2+)</name>
        <dbReference type="ChEBI" id="CHEBI:29035"/>
    </cofactor>
    <text evidence="10">Binds 2 Mn(2+) ions per subunit in a binuclear metal center.</text>
</comment>
<evidence type="ECO:0000256" key="5">
    <source>
        <dbReference type="ARBA" id="ARBA00022723"/>
    </source>
</evidence>
<feature type="binding site" evidence="10">
    <location>
        <begin position="90"/>
        <end position="91"/>
    </location>
    <ligand>
        <name>substrate</name>
    </ligand>
</feature>
<evidence type="ECO:0000256" key="8">
    <source>
        <dbReference type="ARBA" id="ARBA00023136"/>
    </source>
</evidence>
<evidence type="ECO:0000256" key="9">
    <source>
        <dbReference type="ARBA" id="ARBA00023211"/>
    </source>
</evidence>
<dbReference type="InterPro" id="IPR004843">
    <property type="entry name" value="Calcineurin-like_PHP"/>
</dbReference>
<comment type="similarity">
    <text evidence="10">Belongs to the LpxH family.</text>
</comment>
<feature type="binding site" evidence="10">
    <location>
        <position position="51"/>
    </location>
    <ligand>
        <name>Mn(2+)</name>
        <dbReference type="ChEBI" id="CHEBI:29035"/>
        <label>1</label>
    </ligand>
</feature>
<gene>
    <name evidence="10" type="primary">lpxH</name>
    <name evidence="12" type="ORF">B1757_12575</name>
</gene>
<dbReference type="Pfam" id="PF00149">
    <property type="entry name" value="Metallophos"/>
    <property type="match status" value="1"/>
</dbReference>
<protein>
    <recommendedName>
        <fullName evidence="10">UDP-2,3-diacylglucosamine hydrolase</fullName>
        <ecNumber evidence="10">3.6.1.54</ecNumber>
    </recommendedName>
    <alternativeName>
        <fullName evidence="10">UDP-2,3-diacylglucosamine diphosphatase</fullName>
    </alternativeName>
</protein>
<evidence type="ECO:0000256" key="10">
    <source>
        <dbReference type="HAMAP-Rule" id="MF_00575"/>
    </source>
</evidence>
<feature type="binding site" evidence="10">
    <location>
        <position position="214"/>
    </location>
    <ligand>
        <name>Mn(2+)</name>
        <dbReference type="ChEBI" id="CHEBI:29035"/>
        <label>2</label>
    </ligand>
</feature>
<evidence type="ECO:0000256" key="1">
    <source>
        <dbReference type="ARBA" id="ARBA00022475"/>
    </source>
</evidence>
<feature type="binding site" evidence="10">
    <location>
        <position position="171"/>
    </location>
    <ligand>
        <name>substrate</name>
    </ligand>
</feature>
<dbReference type="Proteomes" id="UP000234329">
    <property type="component" value="Unassembled WGS sequence"/>
</dbReference>
<evidence type="ECO:0000256" key="7">
    <source>
        <dbReference type="ARBA" id="ARBA00023098"/>
    </source>
</evidence>
<dbReference type="GO" id="GO:0009245">
    <property type="term" value="P:lipid A biosynthetic process"/>
    <property type="evidence" value="ECO:0007669"/>
    <property type="project" value="UniProtKB-UniRule"/>
</dbReference>
<evidence type="ECO:0000256" key="4">
    <source>
        <dbReference type="ARBA" id="ARBA00022556"/>
    </source>
</evidence>
<proteinExistence type="inferred from homology"/>
<dbReference type="FunCoup" id="A0A2I1DJ39">
    <property type="interactions" value="132"/>
</dbReference>
<reference evidence="12 13" key="1">
    <citation type="submission" date="2017-03" db="EMBL/GenBank/DDBJ databases">
        <title>Draft genime sequence of the acidophilic sulfur-oxidizing bacterium Acidithiobacillus sp. SH, isolated from seawater.</title>
        <authorList>
            <person name="Sharmin S."/>
            <person name="Tokuhisa M."/>
            <person name="Kanao T."/>
            <person name="Kamimura K."/>
        </authorList>
    </citation>
    <scope>NUCLEOTIDE SEQUENCE [LARGE SCALE GENOMIC DNA]</scope>
    <source>
        <strain evidence="12 13">SH</strain>
    </source>
</reference>
<dbReference type="SUPFAM" id="SSF56300">
    <property type="entry name" value="Metallo-dependent phosphatases"/>
    <property type="match status" value="1"/>
</dbReference>
<feature type="binding site" evidence="10">
    <location>
        <position position="18"/>
    </location>
    <ligand>
        <name>Mn(2+)</name>
        <dbReference type="ChEBI" id="CHEBI:29035"/>
        <label>1</label>
    </ligand>
</feature>
<dbReference type="GO" id="GO:0019897">
    <property type="term" value="C:extrinsic component of plasma membrane"/>
    <property type="evidence" value="ECO:0007669"/>
    <property type="project" value="UniProtKB-UniRule"/>
</dbReference>
<feature type="binding site" evidence="10">
    <location>
        <position position="133"/>
    </location>
    <ligand>
        <name>substrate</name>
    </ligand>
</feature>
<keyword evidence="3 10" id="KW-0997">Cell inner membrane</keyword>
<dbReference type="NCBIfam" id="TIGR01854">
    <property type="entry name" value="lipid_A_lpxH"/>
    <property type="match status" value="1"/>
</dbReference>
<dbReference type="OrthoDB" id="5293204at2"/>
<dbReference type="EMBL" id="MXAV01000046">
    <property type="protein sequence ID" value="PKY09896.1"/>
    <property type="molecule type" value="Genomic_DNA"/>
</dbReference>
<dbReference type="InParanoid" id="A0A2I1DJ39"/>